<organism evidence="4 5">
    <name type="scientific">Pseudomonas floridensis</name>
    <dbReference type="NCBI Taxonomy" id="1958950"/>
    <lineage>
        <taxon>Bacteria</taxon>
        <taxon>Pseudomonadati</taxon>
        <taxon>Pseudomonadota</taxon>
        <taxon>Gammaproteobacteria</taxon>
        <taxon>Pseudomonadales</taxon>
        <taxon>Pseudomonadaceae</taxon>
        <taxon>Pseudomonas</taxon>
    </lineage>
</organism>
<dbReference type="PANTHER" id="PTHR11102:SF160">
    <property type="entry name" value="ERAD-ASSOCIATED E3 UBIQUITIN-PROTEIN LIGASE COMPONENT HRD3"/>
    <property type="match status" value="1"/>
</dbReference>
<feature type="repeat" description="TPR" evidence="1">
    <location>
        <begin position="197"/>
        <end position="230"/>
    </location>
</feature>
<evidence type="ECO:0000256" key="1">
    <source>
        <dbReference type="PROSITE-ProRule" id="PRU00339"/>
    </source>
</evidence>
<evidence type="ECO:0000313" key="5">
    <source>
        <dbReference type="Proteomes" id="UP000192815"/>
    </source>
</evidence>
<dbReference type="Pfam" id="PF19933">
    <property type="entry name" value="DUF6396"/>
    <property type="match status" value="1"/>
</dbReference>
<gene>
    <name evidence="4" type="ORF">BZK31_26520</name>
</gene>
<dbReference type="InterPro" id="IPR006597">
    <property type="entry name" value="Sel1-like"/>
</dbReference>
<dbReference type="InterPro" id="IPR019734">
    <property type="entry name" value="TPR_rpt"/>
</dbReference>
<evidence type="ECO:0000256" key="2">
    <source>
        <dbReference type="SAM" id="MobiDB-lite"/>
    </source>
</evidence>
<reference evidence="5" key="1">
    <citation type="submission" date="2017-02" db="EMBL/GenBank/DDBJ databases">
        <title>Pseudomonas floridae sp. nov., a novel pathogenic bacterial species isolated from tomato.</title>
        <authorList>
            <person name="Timilsina S."/>
            <person name="Vallad G.E."/>
            <person name="Jones J.B."/>
        </authorList>
    </citation>
    <scope>NUCLEOTIDE SEQUENCE [LARGE SCALE GENOMIC DNA]</scope>
    <source>
        <strain evidence="5">GEV388</strain>
    </source>
</reference>
<dbReference type="AlphaFoldDB" id="A0A1X0MZY9"/>
<keyword evidence="5" id="KW-1185">Reference proteome</keyword>
<dbReference type="InterPro" id="IPR050767">
    <property type="entry name" value="Sel1_AlgK"/>
</dbReference>
<dbReference type="PROSITE" id="PS50005">
    <property type="entry name" value="TPR"/>
    <property type="match status" value="1"/>
</dbReference>
<name>A0A1X0MZY9_9PSED</name>
<dbReference type="SMART" id="SM00671">
    <property type="entry name" value="SEL1"/>
    <property type="match status" value="3"/>
</dbReference>
<keyword evidence="1" id="KW-0802">TPR repeat</keyword>
<dbReference type="PANTHER" id="PTHR11102">
    <property type="entry name" value="SEL-1-LIKE PROTEIN"/>
    <property type="match status" value="1"/>
</dbReference>
<dbReference type="EMBL" id="MUIO01000142">
    <property type="protein sequence ID" value="ORC54034.1"/>
    <property type="molecule type" value="Genomic_DNA"/>
</dbReference>
<dbReference type="STRING" id="1958950.BZK31_26520"/>
<dbReference type="OrthoDB" id="6555376at2"/>
<proteinExistence type="predicted"/>
<accession>A0A1X0MZY9</accession>
<dbReference type="InterPro" id="IPR045653">
    <property type="entry name" value="DUF6396"/>
</dbReference>
<dbReference type="Proteomes" id="UP000192815">
    <property type="component" value="Unassembled WGS sequence"/>
</dbReference>
<dbReference type="Gene3D" id="1.25.40.10">
    <property type="entry name" value="Tetratricopeptide repeat domain"/>
    <property type="match status" value="1"/>
</dbReference>
<dbReference type="SUPFAM" id="SSF81901">
    <property type="entry name" value="HCP-like"/>
    <property type="match status" value="1"/>
</dbReference>
<feature type="region of interest" description="Disordered" evidence="2">
    <location>
        <begin position="324"/>
        <end position="345"/>
    </location>
</feature>
<comment type="caution">
    <text evidence="4">The sequence shown here is derived from an EMBL/GenBank/DDBJ whole genome shotgun (WGS) entry which is preliminary data.</text>
</comment>
<feature type="domain" description="DUF6396" evidence="3">
    <location>
        <begin position="231"/>
        <end position="336"/>
    </location>
</feature>
<protein>
    <recommendedName>
        <fullName evidence="3">DUF6396 domain-containing protein</fullName>
    </recommendedName>
</protein>
<dbReference type="InterPro" id="IPR011990">
    <property type="entry name" value="TPR-like_helical_dom_sf"/>
</dbReference>
<evidence type="ECO:0000313" key="4">
    <source>
        <dbReference type="EMBL" id="ORC54034.1"/>
    </source>
</evidence>
<sequence length="345" mass="38869">MPFRKILICILCSALWSCDKDDTLDISESQMAHILDKLAFSCTQEMSHLPNVSPDAQGLYNYARMLQSDEGVKDHLKIERYYRLAYAAGSYKAASNLHTLIFQGNIQSDDPENEVIDIVESMIAQGIPGGYYDMGHYLEIGYGVKQDTSRANSYFRRAADLGNPDAQLYVSKLLEQARADEKLVIDMRRCAMDQGNAQAAFNYGVYVKTRGNYPEAIQAFQKGVRYGSLNSAGFLRGGFSSTDPTQEQYYFALPADAERTARYDRISTFLRIYEHLGANIPDIENIVPLPPAKLPEWDGAFEWQKQRDSAPPVKIPSEEMIRKLSNEKGLNPATGRYLVKTKKQP</sequence>
<evidence type="ECO:0000259" key="3">
    <source>
        <dbReference type="Pfam" id="PF19933"/>
    </source>
</evidence>